<keyword evidence="4" id="KW-1185">Reference proteome</keyword>
<feature type="compositionally biased region" description="Basic and acidic residues" evidence="1">
    <location>
        <begin position="445"/>
        <end position="460"/>
    </location>
</feature>
<sequence>MNNINNSNKYRLTSVLALMLIFSNPSSVFASEEKDFNTDYNLNSFKADEVDEKSVSKNDFSSNSNTQAKYIDQNDENVKNNNTSKNDYKIEEKVSTDNETTDNIPTNISEKNNISNNDTKDYISNSDTKNEENPTEDPQILSDAKVEETEDKNLITVVKDPTYPSYIPLDKIDQDKYYVFGQYKNNREDNEDRATYTFYIDRNDPYQKVYVHLKKFDSEGKEFEKVYKIDYNGELNIRKLATNISRNELEISALDKKNTGESTFGIVKENDNVESQDNKTTTYDIPLRAHHTTHFLDADTDNDIHSPVVASGFFGQDITPPQAPKSISKDGITYEYTGKSTGLDKFSENYKILKENGESFEYYIGKDKKQKVQVKRIGEQSIIDITTYDQNGNILKTYKDVKENDKILNDLNLSYVIINENPVIYSNSSKIYYYKKSKSKTIDNPNDKSTDSSNHKDNNKAIDNLTDNSDQKSNDKTSNKPDDNNEKKENHIDEDYKKDFLDNLLSLSKLTNAEKEKYLERINLAKSNGDIYKIYNEAIDLNNSRKKNEDSNIDDTRIIDGDKSRKIDNHSSIKDETNNNDTSEASKETIDKNKGSHENSNSLNNNRSLIYVPDCYKYIKEGWYLKEDLINDYHNLKQAIFENQSTCDVFQHLLSNTSSLSKKYSDKLREMIKQSESLREKGKMALKEYCKILEIDN</sequence>
<feature type="region of interest" description="Disordered" evidence="1">
    <location>
        <begin position="564"/>
        <end position="603"/>
    </location>
</feature>
<name>A0A2I1MBG0_9FIRM</name>
<proteinExistence type="predicted"/>
<feature type="compositionally biased region" description="Basic and acidic residues" evidence="1">
    <location>
        <begin position="469"/>
        <end position="491"/>
    </location>
</feature>
<feature type="chain" id="PRO_5014166893" evidence="2">
    <location>
        <begin position="31"/>
        <end position="697"/>
    </location>
</feature>
<feature type="region of interest" description="Disordered" evidence="1">
    <location>
        <begin position="50"/>
        <end position="141"/>
    </location>
</feature>
<feature type="compositionally biased region" description="Polar residues" evidence="1">
    <location>
        <begin position="57"/>
        <end position="68"/>
    </location>
</feature>
<feature type="signal peptide" evidence="2">
    <location>
        <begin position="1"/>
        <end position="30"/>
    </location>
</feature>
<reference evidence="3 4" key="1">
    <citation type="submission" date="2017-12" db="EMBL/GenBank/DDBJ databases">
        <title>Phylogenetic diversity of female urinary microbiome.</title>
        <authorList>
            <person name="Thomas-White K."/>
            <person name="Wolfe A.J."/>
        </authorList>
    </citation>
    <scope>NUCLEOTIDE SEQUENCE [LARGE SCALE GENOMIC DNA]</scope>
    <source>
        <strain evidence="3 4">UMB0119</strain>
    </source>
</reference>
<dbReference type="AlphaFoldDB" id="A0A2I1MBG0"/>
<keyword evidence="2" id="KW-0732">Signal</keyword>
<feature type="compositionally biased region" description="Basic and acidic residues" evidence="1">
    <location>
        <begin position="86"/>
        <end position="96"/>
    </location>
</feature>
<dbReference type="Proteomes" id="UP000234335">
    <property type="component" value="Unassembled WGS sequence"/>
</dbReference>
<organism evidence="3 4">
    <name type="scientific">Anaerococcus octavius</name>
    <dbReference type="NCBI Taxonomy" id="54007"/>
    <lineage>
        <taxon>Bacteria</taxon>
        <taxon>Bacillati</taxon>
        <taxon>Bacillota</taxon>
        <taxon>Tissierellia</taxon>
        <taxon>Tissierellales</taxon>
        <taxon>Peptoniphilaceae</taxon>
        <taxon>Anaerococcus</taxon>
    </lineage>
</organism>
<evidence type="ECO:0000256" key="2">
    <source>
        <dbReference type="SAM" id="SignalP"/>
    </source>
</evidence>
<accession>A0A2I1MBG0</accession>
<feature type="compositionally biased region" description="Basic and acidic residues" evidence="1">
    <location>
        <begin position="564"/>
        <end position="577"/>
    </location>
</feature>
<evidence type="ECO:0000313" key="3">
    <source>
        <dbReference type="EMBL" id="PKZ17466.1"/>
    </source>
</evidence>
<comment type="caution">
    <text evidence="3">The sequence shown here is derived from an EMBL/GenBank/DDBJ whole genome shotgun (WGS) entry which is preliminary data.</text>
</comment>
<gene>
    <name evidence="3" type="ORF">CYJ34_01790</name>
</gene>
<dbReference type="EMBL" id="PKGS01000001">
    <property type="protein sequence ID" value="PKZ17466.1"/>
    <property type="molecule type" value="Genomic_DNA"/>
</dbReference>
<evidence type="ECO:0000256" key="1">
    <source>
        <dbReference type="SAM" id="MobiDB-lite"/>
    </source>
</evidence>
<protein>
    <submittedName>
        <fullName evidence="3">Uncharacterized protein</fullName>
    </submittedName>
</protein>
<feature type="region of interest" description="Disordered" evidence="1">
    <location>
        <begin position="439"/>
        <end position="491"/>
    </location>
</feature>
<feature type="compositionally biased region" description="Basic and acidic residues" evidence="1">
    <location>
        <begin position="584"/>
        <end position="597"/>
    </location>
</feature>
<feature type="compositionally biased region" description="Polar residues" evidence="1">
    <location>
        <begin position="97"/>
        <end position="127"/>
    </location>
</feature>
<dbReference type="RefSeq" id="WP_101539626.1">
    <property type="nucleotide sequence ID" value="NZ_PKGS01000001.1"/>
</dbReference>
<evidence type="ECO:0000313" key="4">
    <source>
        <dbReference type="Proteomes" id="UP000234335"/>
    </source>
</evidence>